<dbReference type="HOGENOM" id="CLU_140339_1_0_2"/>
<name>C4KJR4_SACI6</name>
<reference evidence="2 3" key="1">
    <citation type="journal article" date="2009" name="Proc. Natl. Acad. Sci. U.S.A.">
        <title>Biogeography of the Sulfolobus islandicus pan-genome.</title>
        <authorList>
            <person name="Reno M.L."/>
            <person name="Held N.L."/>
            <person name="Fields C.J."/>
            <person name="Burke P.V."/>
            <person name="Whitaker R.J."/>
        </authorList>
    </citation>
    <scope>NUCLEOTIDE SEQUENCE [LARGE SCALE GENOMIC DNA]</scope>
    <source>
        <strain evidence="3">M.16.4 / Kamchatka #3</strain>
    </source>
</reference>
<organism evidence="2 3">
    <name type="scientific">Saccharolobus islandicus (strain M.16.4 / Kamchatka #3)</name>
    <name type="common">Sulfolobus islandicus</name>
    <dbReference type="NCBI Taxonomy" id="426118"/>
    <lineage>
        <taxon>Archaea</taxon>
        <taxon>Thermoproteota</taxon>
        <taxon>Thermoprotei</taxon>
        <taxon>Sulfolobales</taxon>
        <taxon>Sulfolobaceae</taxon>
        <taxon>Saccharolobus</taxon>
    </lineage>
</organism>
<evidence type="ECO:0000256" key="1">
    <source>
        <dbReference type="SAM" id="Phobius"/>
    </source>
</evidence>
<protein>
    <recommendedName>
        <fullName evidence="4">DUF1634 domain-containing protein</fullName>
    </recommendedName>
</protein>
<feature type="transmembrane region" description="Helical" evidence="1">
    <location>
        <begin position="12"/>
        <end position="31"/>
    </location>
</feature>
<keyword evidence="1" id="KW-1133">Transmembrane helix</keyword>
<evidence type="ECO:0008006" key="4">
    <source>
        <dbReference type="Google" id="ProtNLM"/>
    </source>
</evidence>
<dbReference type="AlphaFoldDB" id="C4KJR4"/>
<dbReference type="RefSeq" id="WP_012736099.1">
    <property type="nucleotide sequence ID" value="NC_012726.1"/>
</dbReference>
<keyword evidence="1" id="KW-0812">Transmembrane</keyword>
<dbReference type="GeneID" id="84062408"/>
<sequence>MDFNSIIGNALRIGVIISAIIIIFGVALLFLNNGSNGFTITQISNSNSIINSSIFKPSEIFTGLPKLYGLDYIYLGLMVLIATPVLRVLLGIAQFASEKNKLYTIITIIVFFNLMFSIFILPILISK</sequence>
<accession>C4KJR4</accession>
<proteinExistence type="predicted"/>
<dbReference type="Proteomes" id="UP000001479">
    <property type="component" value="Chromosome"/>
</dbReference>
<dbReference type="Pfam" id="PF07843">
    <property type="entry name" value="DUF1634"/>
    <property type="match status" value="1"/>
</dbReference>
<dbReference type="InterPro" id="IPR012861">
    <property type="entry name" value="DUF1634"/>
</dbReference>
<keyword evidence="1" id="KW-0472">Membrane</keyword>
<gene>
    <name evidence="2" type="ordered locus">M164_2107</name>
</gene>
<feature type="transmembrane region" description="Helical" evidence="1">
    <location>
        <begin position="72"/>
        <end position="90"/>
    </location>
</feature>
<feature type="transmembrane region" description="Helical" evidence="1">
    <location>
        <begin position="102"/>
        <end position="125"/>
    </location>
</feature>
<dbReference type="EMBL" id="CP001402">
    <property type="protein sequence ID" value="ACR42709.1"/>
    <property type="molecule type" value="Genomic_DNA"/>
</dbReference>
<evidence type="ECO:0000313" key="2">
    <source>
        <dbReference type="EMBL" id="ACR42709.1"/>
    </source>
</evidence>
<evidence type="ECO:0000313" key="3">
    <source>
        <dbReference type="Proteomes" id="UP000001479"/>
    </source>
</evidence>
<dbReference type="KEGG" id="sid:M164_2107"/>